<reference evidence="1 2" key="1">
    <citation type="submission" date="2017-02" db="EMBL/GenBank/DDBJ databases">
        <title>Paraburkholderia sophoroidis sp. nov. and Paraburkholderia steynii sp. nov. rhizobial symbionts of the fynbos legume Hypocalyptus sophoroides.</title>
        <authorList>
            <person name="Steenkamp E.T."/>
            <person name="Beukes C.W."/>
            <person name="Van Zyl E."/>
            <person name="Avontuur J."/>
            <person name="Chan W.Y."/>
            <person name="Hassen A."/>
            <person name="Palmer M."/>
            <person name="Mthombeni L."/>
            <person name="Phalane F."/>
            <person name="Sereme K."/>
            <person name="Venter S.N."/>
        </authorList>
    </citation>
    <scope>NUCLEOTIDE SEQUENCE [LARGE SCALE GENOMIC DNA]</scope>
    <source>
        <strain evidence="1 2">HC1.1ba</strain>
    </source>
</reference>
<proteinExistence type="predicted"/>
<protein>
    <submittedName>
        <fullName evidence="1">Uncharacterized protein</fullName>
    </submittedName>
</protein>
<name>A0A4R0X545_9BURK</name>
<gene>
    <name evidence="1" type="ORF">BZM27_47875</name>
</gene>
<dbReference type="EMBL" id="MWML01000390">
    <property type="protein sequence ID" value="TCG03525.1"/>
    <property type="molecule type" value="Genomic_DNA"/>
</dbReference>
<dbReference type="AlphaFoldDB" id="A0A4R0X545"/>
<evidence type="ECO:0000313" key="1">
    <source>
        <dbReference type="EMBL" id="TCG03525.1"/>
    </source>
</evidence>
<comment type="caution">
    <text evidence="1">The sequence shown here is derived from an EMBL/GenBank/DDBJ whole genome shotgun (WGS) entry which is preliminary data.</text>
</comment>
<accession>A0A4R0X545</accession>
<keyword evidence="2" id="KW-1185">Reference proteome</keyword>
<dbReference type="Proteomes" id="UP000294200">
    <property type="component" value="Unassembled WGS sequence"/>
</dbReference>
<sequence>MFDRERHPMADRLTVQEFFDALREQKINPLVDTKAVRASVDARVLARCASYPIQGRWPVLDLESAYQQTLNELPDVLDLVRNGYTGTVNLREYDNTYTIDEWFGDFAEQWALSDMPHIRAAMLELLPPTSTWLSPTLWLAYKNVSRAPRGSWVRRLIGR</sequence>
<organism evidence="1 2">
    <name type="scientific">Paraburkholderia steynii</name>
    <dbReference type="NCBI Taxonomy" id="1245441"/>
    <lineage>
        <taxon>Bacteria</taxon>
        <taxon>Pseudomonadati</taxon>
        <taxon>Pseudomonadota</taxon>
        <taxon>Betaproteobacteria</taxon>
        <taxon>Burkholderiales</taxon>
        <taxon>Burkholderiaceae</taxon>
        <taxon>Paraburkholderia</taxon>
    </lineage>
</organism>
<evidence type="ECO:0000313" key="2">
    <source>
        <dbReference type="Proteomes" id="UP000294200"/>
    </source>
</evidence>